<dbReference type="AlphaFoldDB" id="A0A8J3KJV7"/>
<dbReference type="RefSeq" id="WP_239167130.1">
    <property type="nucleotide sequence ID" value="NZ_BAAALC010000086.1"/>
</dbReference>
<gene>
    <name evidence="2" type="ORF">Cco03nite_10470</name>
</gene>
<reference evidence="2 3" key="1">
    <citation type="submission" date="2021-01" db="EMBL/GenBank/DDBJ databases">
        <title>Whole genome shotgun sequence of Catellatospora coxensis NBRC 107359.</title>
        <authorList>
            <person name="Komaki H."/>
            <person name="Tamura T."/>
        </authorList>
    </citation>
    <scope>NUCLEOTIDE SEQUENCE [LARGE SCALE GENOMIC DNA]</scope>
    <source>
        <strain evidence="2 3">NBRC 107359</strain>
    </source>
</reference>
<evidence type="ECO:0000313" key="3">
    <source>
        <dbReference type="Proteomes" id="UP000630887"/>
    </source>
</evidence>
<feature type="region of interest" description="Disordered" evidence="1">
    <location>
        <begin position="58"/>
        <end position="77"/>
    </location>
</feature>
<dbReference type="EMBL" id="BONI01000006">
    <property type="protein sequence ID" value="GIG04347.1"/>
    <property type="molecule type" value="Genomic_DNA"/>
</dbReference>
<evidence type="ECO:0000313" key="2">
    <source>
        <dbReference type="EMBL" id="GIG04347.1"/>
    </source>
</evidence>
<proteinExistence type="predicted"/>
<evidence type="ECO:0000256" key="1">
    <source>
        <dbReference type="SAM" id="MobiDB-lite"/>
    </source>
</evidence>
<comment type="caution">
    <text evidence="2">The sequence shown here is derived from an EMBL/GenBank/DDBJ whole genome shotgun (WGS) entry which is preliminary data.</text>
</comment>
<protein>
    <submittedName>
        <fullName evidence="2">Uncharacterized protein</fullName>
    </submittedName>
</protein>
<dbReference type="InterPro" id="IPR046156">
    <property type="entry name" value="DUF6158"/>
</dbReference>
<feature type="compositionally biased region" description="Basic and acidic residues" evidence="1">
    <location>
        <begin position="62"/>
        <end position="77"/>
    </location>
</feature>
<name>A0A8J3KJV7_9ACTN</name>
<accession>A0A8J3KJV7</accession>
<dbReference type="Proteomes" id="UP000630887">
    <property type="component" value="Unassembled WGS sequence"/>
</dbReference>
<sequence length="77" mass="8922">MRSDVADRSGIPAAALSNHELSRELASLHRTRHDTFVHGSDHALANHDQRSRELELEYLQRFPERDPDPRRLRPADQ</sequence>
<organism evidence="2 3">
    <name type="scientific">Catellatospora coxensis</name>
    <dbReference type="NCBI Taxonomy" id="310354"/>
    <lineage>
        <taxon>Bacteria</taxon>
        <taxon>Bacillati</taxon>
        <taxon>Actinomycetota</taxon>
        <taxon>Actinomycetes</taxon>
        <taxon>Micromonosporales</taxon>
        <taxon>Micromonosporaceae</taxon>
        <taxon>Catellatospora</taxon>
    </lineage>
</organism>
<dbReference type="Pfam" id="PF19655">
    <property type="entry name" value="DUF6158"/>
    <property type="match status" value="1"/>
</dbReference>
<keyword evidence="3" id="KW-1185">Reference proteome</keyword>